<feature type="compositionally biased region" description="Basic and acidic residues" evidence="1">
    <location>
        <begin position="292"/>
        <end position="310"/>
    </location>
</feature>
<name>A0A484NFH1_9ASTE</name>
<feature type="compositionally biased region" description="Polar residues" evidence="1">
    <location>
        <begin position="157"/>
        <end position="166"/>
    </location>
</feature>
<reference evidence="2 3" key="1">
    <citation type="submission" date="2018-04" db="EMBL/GenBank/DDBJ databases">
        <authorList>
            <person name="Vogel A."/>
        </authorList>
    </citation>
    <scope>NUCLEOTIDE SEQUENCE [LARGE SCALE GENOMIC DNA]</scope>
</reference>
<evidence type="ECO:0000313" key="3">
    <source>
        <dbReference type="Proteomes" id="UP000595140"/>
    </source>
</evidence>
<dbReference type="AlphaFoldDB" id="A0A484NFH1"/>
<evidence type="ECO:0000313" key="2">
    <source>
        <dbReference type="EMBL" id="VFQ98604.1"/>
    </source>
</evidence>
<feature type="region of interest" description="Disordered" evidence="1">
    <location>
        <begin position="460"/>
        <end position="485"/>
    </location>
</feature>
<sequence length="583" mass="64661">MNATSVQVQATAEGVSIPMVASQPAVSAPTLPMGLSSVPTPDMVSPFTIPVPSAGPRVTFPPSMTQFMNDSANLQAIQGFGQVMAMCQQNGGMPFLPGMFPFALPGAGTMPLQAPMAVSPFQTPVPQPSPFQPQLVSTVAPVNLTSALNAAGPSRPPQGTNPQNTPDGHCVSVESDDGEWDIPRAHKKKKGKNIRPATSRNSAFERLGDREEGQRKSAKLRLGQSVAHVSAFARLGEVREAEPARTQRSRSNRQEPARTRASRQEEEAESQPRLPVANRLTVPNDRVQQMEAKLERLEKKVGGKNDRDKPLAGSPFTTRVHLTPFPRKVKIDALRFTGKEDSENPPGFYQPKCNHERLHRRRKAKFQENCTKRKKFTYLSTAGQRESENLTQFLTRWKEEVDKVEEMDDKTVLSLLLNGLRAGELYKEFCRKTPATYQEAYHTAWEFAEAETQLRAKKEAEHGYKPKPVQVKKEEAPRPSRPRHHYDPVVRMVNTEECQEIGKAPVIPPKNPTGQAGRQWSGTYYLYHRPGINKVGAVISMPHLCMKFHTPGGVGEVKGDQKNARECYARAVKKMTKGVNVIS</sequence>
<dbReference type="Proteomes" id="UP000595140">
    <property type="component" value="Unassembled WGS sequence"/>
</dbReference>
<proteinExistence type="predicted"/>
<dbReference type="EMBL" id="OOIL02006606">
    <property type="protein sequence ID" value="VFQ98604.1"/>
    <property type="molecule type" value="Genomic_DNA"/>
</dbReference>
<evidence type="ECO:0000256" key="1">
    <source>
        <dbReference type="SAM" id="MobiDB-lite"/>
    </source>
</evidence>
<feature type="compositionally biased region" description="Basic and acidic residues" evidence="1">
    <location>
        <begin position="252"/>
        <end position="265"/>
    </location>
</feature>
<gene>
    <name evidence="2" type="ORF">CCAM_LOCUS40380</name>
</gene>
<feature type="region of interest" description="Disordered" evidence="1">
    <location>
        <begin position="238"/>
        <end position="319"/>
    </location>
</feature>
<feature type="region of interest" description="Disordered" evidence="1">
    <location>
        <begin position="147"/>
        <end position="222"/>
    </location>
</feature>
<protein>
    <recommendedName>
        <fullName evidence="4">Retrotransposon gag domain-containing protein</fullName>
    </recommendedName>
</protein>
<accession>A0A484NFH1</accession>
<evidence type="ECO:0008006" key="4">
    <source>
        <dbReference type="Google" id="ProtNLM"/>
    </source>
</evidence>
<organism evidence="2 3">
    <name type="scientific">Cuscuta campestris</name>
    <dbReference type="NCBI Taxonomy" id="132261"/>
    <lineage>
        <taxon>Eukaryota</taxon>
        <taxon>Viridiplantae</taxon>
        <taxon>Streptophyta</taxon>
        <taxon>Embryophyta</taxon>
        <taxon>Tracheophyta</taxon>
        <taxon>Spermatophyta</taxon>
        <taxon>Magnoliopsida</taxon>
        <taxon>eudicotyledons</taxon>
        <taxon>Gunneridae</taxon>
        <taxon>Pentapetalae</taxon>
        <taxon>asterids</taxon>
        <taxon>lamiids</taxon>
        <taxon>Solanales</taxon>
        <taxon>Convolvulaceae</taxon>
        <taxon>Cuscuteae</taxon>
        <taxon>Cuscuta</taxon>
        <taxon>Cuscuta subgen. Grammica</taxon>
        <taxon>Cuscuta sect. Cleistogrammica</taxon>
    </lineage>
</organism>
<keyword evidence="3" id="KW-1185">Reference proteome</keyword>
<feature type="compositionally biased region" description="Basic and acidic residues" evidence="1">
    <location>
        <begin position="206"/>
        <end position="215"/>
    </location>
</feature>
<dbReference type="OrthoDB" id="1737504at2759"/>